<dbReference type="EMBL" id="JADFTS010000006">
    <property type="protein sequence ID" value="KAF9601722.1"/>
    <property type="molecule type" value="Genomic_DNA"/>
</dbReference>
<name>A0A835HP00_9MAGN</name>
<evidence type="ECO:0000256" key="1">
    <source>
        <dbReference type="SAM" id="Coils"/>
    </source>
</evidence>
<dbReference type="OrthoDB" id="1301563at2759"/>
<evidence type="ECO:0008006" key="5">
    <source>
        <dbReference type="Google" id="ProtNLM"/>
    </source>
</evidence>
<feature type="region of interest" description="Disordered" evidence="2">
    <location>
        <begin position="1"/>
        <end position="130"/>
    </location>
</feature>
<feature type="compositionally biased region" description="Polar residues" evidence="2">
    <location>
        <begin position="66"/>
        <end position="87"/>
    </location>
</feature>
<dbReference type="PANTHER" id="PTHR38394">
    <property type="entry name" value="NEUROFILAMENT LIGHT PROTEIN"/>
    <property type="match status" value="1"/>
</dbReference>
<dbReference type="Proteomes" id="UP000631114">
    <property type="component" value="Unassembled WGS sequence"/>
</dbReference>
<dbReference type="AlphaFoldDB" id="A0A835HP00"/>
<evidence type="ECO:0000313" key="3">
    <source>
        <dbReference type="EMBL" id="KAF9601722.1"/>
    </source>
</evidence>
<reference evidence="3 4" key="1">
    <citation type="submission" date="2020-10" db="EMBL/GenBank/DDBJ databases">
        <title>The Coptis chinensis genome and diversification of protoberbering-type alkaloids.</title>
        <authorList>
            <person name="Wang B."/>
            <person name="Shu S."/>
            <person name="Song C."/>
            <person name="Liu Y."/>
        </authorList>
    </citation>
    <scope>NUCLEOTIDE SEQUENCE [LARGE SCALE GENOMIC DNA]</scope>
    <source>
        <strain evidence="3">HL-2020</strain>
        <tissue evidence="3">Leaf</tissue>
    </source>
</reference>
<feature type="compositionally biased region" description="Pro residues" evidence="2">
    <location>
        <begin position="32"/>
        <end position="48"/>
    </location>
</feature>
<gene>
    <name evidence="3" type="ORF">IFM89_022709</name>
</gene>
<feature type="compositionally biased region" description="Low complexity" evidence="2">
    <location>
        <begin position="22"/>
        <end position="31"/>
    </location>
</feature>
<keyword evidence="1" id="KW-0175">Coiled coil</keyword>
<accession>A0A835HP00</accession>
<protein>
    <recommendedName>
        <fullName evidence="5">UVR domain-containing protein</fullName>
    </recommendedName>
</protein>
<feature type="compositionally biased region" description="Acidic residues" evidence="2">
    <location>
        <begin position="1"/>
        <end position="10"/>
    </location>
</feature>
<feature type="coiled-coil region" evidence="1">
    <location>
        <begin position="788"/>
        <end position="825"/>
    </location>
</feature>
<feature type="coiled-coil region" evidence="1">
    <location>
        <begin position="255"/>
        <end position="282"/>
    </location>
</feature>
<dbReference type="PANTHER" id="PTHR38394:SF1">
    <property type="entry name" value="NEUROFILAMENT LIGHT PROTEIN"/>
    <property type="match status" value="1"/>
</dbReference>
<proteinExistence type="predicted"/>
<comment type="caution">
    <text evidence="3">The sequence shown here is derived from an EMBL/GenBank/DDBJ whole genome shotgun (WGS) entry which is preliminary data.</text>
</comment>
<evidence type="ECO:0000313" key="4">
    <source>
        <dbReference type="Proteomes" id="UP000631114"/>
    </source>
</evidence>
<keyword evidence="4" id="KW-1185">Reference proteome</keyword>
<feature type="compositionally biased region" description="Basic residues" evidence="2">
    <location>
        <begin position="88"/>
        <end position="97"/>
    </location>
</feature>
<evidence type="ECO:0000256" key="2">
    <source>
        <dbReference type="SAM" id="MobiDB-lite"/>
    </source>
</evidence>
<organism evidence="3 4">
    <name type="scientific">Coptis chinensis</name>
    <dbReference type="NCBI Taxonomy" id="261450"/>
    <lineage>
        <taxon>Eukaryota</taxon>
        <taxon>Viridiplantae</taxon>
        <taxon>Streptophyta</taxon>
        <taxon>Embryophyta</taxon>
        <taxon>Tracheophyta</taxon>
        <taxon>Spermatophyta</taxon>
        <taxon>Magnoliopsida</taxon>
        <taxon>Ranunculales</taxon>
        <taxon>Ranunculaceae</taxon>
        <taxon>Coptidoideae</taxon>
        <taxon>Coptis</taxon>
    </lineage>
</organism>
<sequence>MDFSMEEEGMDSLFEGMVLFNPSSSSSESVDLPPPPSPSPSPSPPLEQPPSSTSSPLDENLFSDLTLITPSQDTLQKQLEPSSITRQVSRKKKKKASIKIGYARDTSSSSFSLPDESGIQEKGDLEDAQVEIPSKVPLFDSESKENSDLEDAQVEIPSKVPLFDSEIKEKSDLEDAQVEIPASMPITEAEVLERNNFEDTDVDVGTTSGNYTEDKLEEIRCTISDKLEGIRAMAVSVSATRKELAKKRRKAVESVSLASLKYKELERELEEACEAEDFEKAEREVFELQIAAEGEAVSLLEQFAKPRLNPNGQNRGLPMQEAARGVRLPLQGCEISRVNQVRGKGRGNQRPVQRWVDGDRNFWEQLIPRNARQENRGQFVKHLSCLRLKTWLPRLNMHCVLNECFHLDAADDGNLVLKNAEEVSLKETTEWLSSVEALEVKKMELEIESHLTNGARLGLNDSIELVIEDDRREQDLLCKKQDILKEELEILLALVRQKEAEIVENDSHVQVVEKRISDAISGFHDTQSNIDTKCHDLQSALAWLGSESKALSNKKKEIDDFLSQVEKRGGELKQLANVSMDEAKACQELVALRNTLALPILKCREVKLRLAKTEANILMEIQNLRQEVSAARASLQSGIRVFRFSVAFGAPSLSQLYKELSSARSTIQQEVTSVKQRIFFIDKRSPELEAEKRVAAVARNFKEAGRIASEVKALGVEKESLQTKMEADILQLGKIEEEIDITVKNLNEKEELILLKEKEAAKSGCERLRLVSATAMAERSAALELGDLEEANTLLAEAEAADSEAKQLQQAHDLKEEEFENTAKQLISIELIANLGRRQLAEMAASISVSAV</sequence>